<evidence type="ECO:0000313" key="2">
    <source>
        <dbReference type="Proteomes" id="UP000031838"/>
    </source>
</evidence>
<name>A0A0B6S735_BURPL</name>
<accession>A0A0B6S735</accession>
<proteinExistence type="predicted"/>
<sequence>MMFGMGLRMAFTIAGAACRCDDDARRVSVSVSVAGCSARAACAVSFPIHRRSARLHPVPSPAPRRRSFRLPGLLVPALAAAALLSACAGGAPRELPPPPSPPIPAGMTGAQLLPRGYVCQDCAIDFLLGAITPPAHGLMLVRGGFMTPQAIWIVVDYDARRVSRIVTAASQDARGRFALRALARNDGPLSAGELSGIRSDADAIWISTHTLRSKSAADTTWSLYLIDGGAVRHEFGIGQPGEGAARLADDLDGIVRHAIGG</sequence>
<dbReference type="KEGG" id="bgp:BGL_2c10320"/>
<reference evidence="1 2" key="2">
    <citation type="journal article" date="2016" name="Appl. Microbiol. Biotechnol.">
        <title>Mutations improving production and secretion of extracellular lipase by Burkholderia glumae PG1.</title>
        <authorList>
            <person name="Knapp A."/>
            <person name="Voget S."/>
            <person name="Gao R."/>
            <person name="Zaburannyi N."/>
            <person name="Krysciak D."/>
            <person name="Breuer M."/>
            <person name="Hauer B."/>
            <person name="Streit W.R."/>
            <person name="Muller R."/>
            <person name="Daniel R."/>
            <person name="Jaeger K.E."/>
        </authorList>
    </citation>
    <scope>NUCLEOTIDE SEQUENCE [LARGE SCALE GENOMIC DNA]</scope>
    <source>
        <strain evidence="1 2">PG1</strain>
    </source>
</reference>
<organism evidence="1 2">
    <name type="scientific">Burkholderia plantarii</name>
    <dbReference type="NCBI Taxonomy" id="41899"/>
    <lineage>
        <taxon>Bacteria</taxon>
        <taxon>Pseudomonadati</taxon>
        <taxon>Pseudomonadota</taxon>
        <taxon>Betaproteobacteria</taxon>
        <taxon>Burkholderiales</taxon>
        <taxon>Burkholderiaceae</taxon>
        <taxon>Burkholderia</taxon>
    </lineage>
</organism>
<dbReference type="EMBL" id="CP002581">
    <property type="protein sequence ID" value="AJK49110.1"/>
    <property type="molecule type" value="Genomic_DNA"/>
</dbReference>
<gene>
    <name evidence="1" type="ORF">BGL_2c10320</name>
</gene>
<dbReference type="AlphaFoldDB" id="A0A0B6S735"/>
<evidence type="ECO:0000313" key="1">
    <source>
        <dbReference type="EMBL" id="AJK49110.1"/>
    </source>
</evidence>
<protein>
    <submittedName>
        <fullName evidence="1">Putative exported protein</fullName>
    </submittedName>
</protein>
<keyword evidence="2" id="KW-1185">Reference proteome</keyword>
<reference evidence="2" key="1">
    <citation type="submission" date="2011-03" db="EMBL/GenBank/DDBJ databases">
        <authorList>
            <person name="Voget S."/>
            <person name="Streit W.R."/>
            <person name="Jaeger K.E."/>
            <person name="Daniel R."/>
        </authorList>
    </citation>
    <scope>NUCLEOTIDE SEQUENCE [LARGE SCALE GENOMIC DNA]</scope>
    <source>
        <strain evidence="2">PG1</strain>
    </source>
</reference>
<dbReference type="Proteomes" id="UP000031838">
    <property type="component" value="Chromosome 2"/>
</dbReference>
<dbReference type="HOGENOM" id="CLU_093076_0_0_4"/>